<accession>K2GUN8</accession>
<dbReference type="EMBL" id="AMFJ01000592">
    <property type="protein sequence ID" value="EKE27045.1"/>
    <property type="molecule type" value="Genomic_DNA"/>
</dbReference>
<name>K2GUN8_9BACT</name>
<gene>
    <name evidence="1" type="ORF">ACD_4C00076G0003</name>
</gene>
<evidence type="ECO:0000313" key="1">
    <source>
        <dbReference type="EMBL" id="EKE27045.1"/>
    </source>
</evidence>
<proteinExistence type="predicted"/>
<comment type="caution">
    <text evidence="1">The sequence shown here is derived from an EMBL/GenBank/DDBJ whole genome shotgun (WGS) entry which is preliminary data.</text>
</comment>
<organism evidence="1">
    <name type="scientific">uncultured bacterium</name>
    <name type="common">gcode 4</name>
    <dbReference type="NCBI Taxonomy" id="1234023"/>
    <lineage>
        <taxon>Bacteria</taxon>
        <taxon>environmental samples</taxon>
    </lineage>
</organism>
<protein>
    <submittedName>
        <fullName evidence="1">Uncharacterized protein</fullName>
    </submittedName>
</protein>
<reference evidence="1" key="1">
    <citation type="journal article" date="2012" name="Science">
        <title>Fermentation, hydrogen, and sulfur metabolism in multiple uncultivated bacterial phyla.</title>
        <authorList>
            <person name="Wrighton K.C."/>
            <person name="Thomas B.C."/>
            <person name="Sharon I."/>
            <person name="Miller C.S."/>
            <person name="Castelle C.J."/>
            <person name="VerBerkmoes N.C."/>
            <person name="Wilkins M.J."/>
            <person name="Hettich R.L."/>
            <person name="Lipton M.S."/>
            <person name="Williams K.H."/>
            <person name="Long P.E."/>
            <person name="Banfield J.F."/>
        </authorList>
    </citation>
    <scope>NUCLEOTIDE SEQUENCE [LARGE SCALE GENOMIC DNA]</scope>
</reference>
<dbReference type="AlphaFoldDB" id="K2GUN8"/>
<sequence length="544" mass="65157">MPEISELQSLKEEIRSSIRLQPIFKLSKINAYESFLNFSLNYTIDHYDNFTFISSAFDSYETFIQYLLTENDIKQEYKTWNLINRQYNLFLINYLKMCNLFLDSILAYETWIIKLNKIIDSDVSRTFEFEQNFSIINKEKFFYTSMLLYDNKTRSNSEEFSSNSESYWPLVLLKMIDFMFDIDKDLLDIKVDDAHNTVWDVLNVYKCIFLIWLERLMQILSPDDDILKFQSYLKFNTESFYNLINSVLLKTKNIKYRTKFLREVIWKLGYNLGDFYNVWDIKKIDFKSSPLVFFWNNVYLPFHFIHILNPNRSFLSHINKSYNNIFNWGYFSKIFSDIPLKKLQKKFVEIKIPNVVLQKNINIKITNSDVDYSVFDKNSGTLMIFESKNFIQTHSMHDTLQKEKLSDSPIQKGIKQLEEKIIPFFKNGSIDGFSNFYWEKIVIKQIYWFVLTWNEFAWILSDPSKNIRVISLDRSLEILEKLKNNPELLFKNVDVLADYHYYLSTVKKPNYCISEFNLPLFTISNDLSKIDKDIIFKIPVIKDK</sequence>